<proteinExistence type="predicted"/>
<evidence type="ECO:0000313" key="2">
    <source>
        <dbReference type="Proteomes" id="UP001055879"/>
    </source>
</evidence>
<comment type="caution">
    <text evidence="1">The sequence shown here is derived from an EMBL/GenBank/DDBJ whole genome shotgun (WGS) entry which is preliminary data.</text>
</comment>
<reference evidence="1 2" key="2">
    <citation type="journal article" date="2022" name="Mol. Ecol. Resour.">
        <title>The genomes of chicory, endive, great burdock and yacon provide insights into Asteraceae paleo-polyploidization history and plant inulin production.</title>
        <authorList>
            <person name="Fan W."/>
            <person name="Wang S."/>
            <person name="Wang H."/>
            <person name="Wang A."/>
            <person name="Jiang F."/>
            <person name="Liu H."/>
            <person name="Zhao H."/>
            <person name="Xu D."/>
            <person name="Zhang Y."/>
        </authorList>
    </citation>
    <scope>NUCLEOTIDE SEQUENCE [LARGE SCALE GENOMIC DNA]</scope>
    <source>
        <strain evidence="2">cv. Niubang</strain>
    </source>
</reference>
<organism evidence="1 2">
    <name type="scientific">Arctium lappa</name>
    <name type="common">Greater burdock</name>
    <name type="synonym">Lappa major</name>
    <dbReference type="NCBI Taxonomy" id="4217"/>
    <lineage>
        <taxon>Eukaryota</taxon>
        <taxon>Viridiplantae</taxon>
        <taxon>Streptophyta</taxon>
        <taxon>Embryophyta</taxon>
        <taxon>Tracheophyta</taxon>
        <taxon>Spermatophyta</taxon>
        <taxon>Magnoliopsida</taxon>
        <taxon>eudicotyledons</taxon>
        <taxon>Gunneridae</taxon>
        <taxon>Pentapetalae</taxon>
        <taxon>asterids</taxon>
        <taxon>campanulids</taxon>
        <taxon>Asterales</taxon>
        <taxon>Asteraceae</taxon>
        <taxon>Carduoideae</taxon>
        <taxon>Cardueae</taxon>
        <taxon>Arctiinae</taxon>
        <taxon>Arctium</taxon>
    </lineage>
</organism>
<accession>A0ACB9CHX0</accession>
<keyword evidence="2" id="KW-1185">Reference proteome</keyword>
<name>A0ACB9CHX0_ARCLA</name>
<dbReference type="EMBL" id="CM042050">
    <property type="protein sequence ID" value="KAI3733891.1"/>
    <property type="molecule type" value="Genomic_DNA"/>
</dbReference>
<sequence length="84" mass="10265">MDSGRSQSAPLRKFPATEREAGWEEIRNRDCFCSWIKAKRSIQFPTFFFTIRFRFFYRLVDSTLASLGFWFLKESQTWVYWLFK</sequence>
<reference evidence="2" key="1">
    <citation type="journal article" date="2022" name="Mol. Ecol. Resour.">
        <title>The genomes of chicory, endive, great burdock and yacon provide insights into Asteraceae palaeo-polyploidization history and plant inulin production.</title>
        <authorList>
            <person name="Fan W."/>
            <person name="Wang S."/>
            <person name="Wang H."/>
            <person name="Wang A."/>
            <person name="Jiang F."/>
            <person name="Liu H."/>
            <person name="Zhao H."/>
            <person name="Xu D."/>
            <person name="Zhang Y."/>
        </authorList>
    </citation>
    <scope>NUCLEOTIDE SEQUENCE [LARGE SCALE GENOMIC DNA]</scope>
    <source>
        <strain evidence="2">cv. Niubang</strain>
    </source>
</reference>
<dbReference type="Proteomes" id="UP001055879">
    <property type="component" value="Linkage Group LG04"/>
</dbReference>
<gene>
    <name evidence="1" type="ORF">L6452_13349</name>
</gene>
<protein>
    <submittedName>
        <fullName evidence="1">Uncharacterized protein</fullName>
    </submittedName>
</protein>
<evidence type="ECO:0000313" key="1">
    <source>
        <dbReference type="EMBL" id="KAI3733891.1"/>
    </source>
</evidence>